<keyword evidence="2" id="KW-1185">Reference proteome</keyword>
<sequence>MLMFQPFFVQKPFTAWVSAAHPFEPPSGPGAALQILAMAAAMAVVCALPARPMTARPAAPNYRI</sequence>
<dbReference type="AlphaFoldDB" id="A0A3N4U8J8"/>
<evidence type="ECO:0000313" key="2">
    <source>
        <dbReference type="Proteomes" id="UP000272193"/>
    </source>
</evidence>
<organism evidence="1 2">
    <name type="scientific">Tibeticola sediminis</name>
    <dbReference type="NCBI Taxonomy" id="1917811"/>
    <lineage>
        <taxon>Bacteria</taxon>
        <taxon>Pseudomonadati</taxon>
        <taxon>Pseudomonadota</taxon>
        <taxon>Betaproteobacteria</taxon>
        <taxon>Burkholderiales</taxon>
        <taxon>Comamonadaceae</taxon>
        <taxon>Tibeticola</taxon>
    </lineage>
</organism>
<protein>
    <submittedName>
        <fullName evidence="1">Uncharacterized protein</fullName>
    </submittedName>
</protein>
<accession>A0A3N4U8J8</accession>
<proteinExistence type="predicted"/>
<name>A0A3N4U8J8_9BURK</name>
<gene>
    <name evidence="1" type="ORF">EDC62_1856</name>
</gene>
<comment type="caution">
    <text evidence="1">The sequence shown here is derived from an EMBL/GenBank/DDBJ whole genome shotgun (WGS) entry which is preliminary data.</text>
</comment>
<reference evidence="1 2" key="1">
    <citation type="submission" date="2018-11" db="EMBL/GenBank/DDBJ databases">
        <title>Genomic Encyclopedia of Type Strains, Phase IV (KMG-IV): sequencing the most valuable type-strain genomes for metagenomic binning, comparative biology and taxonomic classification.</title>
        <authorList>
            <person name="Goeker M."/>
        </authorList>
    </citation>
    <scope>NUCLEOTIDE SEQUENCE [LARGE SCALE GENOMIC DNA]</scope>
    <source>
        <strain evidence="1 2">DSM 101684</strain>
    </source>
</reference>
<evidence type="ECO:0000313" key="1">
    <source>
        <dbReference type="EMBL" id="RPE66782.1"/>
    </source>
</evidence>
<dbReference type="Proteomes" id="UP000272193">
    <property type="component" value="Unassembled WGS sequence"/>
</dbReference>
<dbReference type="EMBL" id="RKQL01000004">
    <property type="protein sequence ID" value="RPE66782.1"/>
    <property type="molecule type" value="Genomic_DNA"/>
</dbReference>